<evidence type="ECO:0000256" key="1">
    <source>
        <dbReference type="ARBA" id="ARBA00022448"/>
    </source>
</evidence>
<keyword evidence="4" id="KW-0249">Electron transport</keyword>
<name>A0A853IK35_9BURK</name>
<dbReference type="Gene3D" id="2.60.40.1190">
    <property type="match status" value="1"/>
</dbReference>
<evidence type="ECO:0000256" key="6">
    <source>
        <dbReference type="SAM" id="Phobius"/>
    </source>
</evidence>
<dbReference type="InterPro" id="IPR019020">
    <property type="entry name" value="Cyt-c552/DMSO_Rdtase_haem-bd"/>
</dbReference>
<keyword evidence="1" id="KW-0813">Transport</keyword>
<dbReference type="Proteomes" id="UP000589716">
    <property type="component" value="Unassembled WGS sequence"/>
</dbReference>
<dbReference type="AlphaFoldDB" id="A0A853IK35"/>
<evidence type="ECO:0000313" key="8">
    <source>
        <dbReference type="EMBL" id="NZA01053.1"/>
    </source>
</evidence>
<protein>
    <recommendedName>
        <fullName evidence="7">Cytochrome c-552/DMSO reductase-like haem-binding domain-containing protein</fullName>
    </recommendedName>
</protein>
<feature type="domain" description="Cytochrome c-552/DMSO reductase-like haem-binding" evidence="7">
    <location>
        <begin position="41"/>
        <end position="362"/>
    </location>
</feature>
<evidence type="ECO:0000313" key="9">
    <source>
        <dbReference type="Proteomes" id="UP000589716"/>
    </source>
</evidence>
<evidence type="ECO:0000256" key="3">
    <source>
        <dbReference type="ARBA" id="ARBA00022723"/>
    </source>
</evidence>
<dbReference type="CDD" id="cd09625">
    <property type="entry name" value="DOMON_like_cytochrome"/>
    <property type="match status" value="1"/>
</dbReference>
<keyword evidence="9" id="KW-1185">Reference proteome</keyword>
<evidence type="ECO:0000256" key="4">
    <source>
        <dbReference type="ARBA" id="ARBA00022982"/>
    </source>
</evidence>
<keyword evidence="5" id="KW-0408">Iron</keyword>
<comment type="caution">
    <text evidence="8">The sequence shown here is derived from an EMBL/GenBank/DDBJ whole genome shotgun (WGS) entry which is preliminary data.</text>
</comment>
<evidence type="ECO:0000256" key="5">
    <source>
        <dbReference type="ARBA" id="ARBA00023004"/>
    </source>
</evidence>
<sequence length="478" mass="53198">MKRSNRQGLAIALAILLLVGGVLLSWLTHGRGVVRDDPKRNISVPKTLTVPLQVRAAYNAEKIFVNYRWPADRPGLFHDVLVYEGGRWVVKGRATPGSQPDGMHEDRVAMMLDDGGVPEFARYGGYITVGDGILTFTNEASEDAVKAHPYLGGKLKQEEVSKSLPGTRSDINDWASLRSEEVLGAQRRAGYFLDLWHWRSHRANPIGMSDDQMVAEVRGGDDGKSAAGTNWDGERQQPRLMFDAAAVRHKALQWADVVAGRIDQESVYYLVEGQAVPFDPQAGWVEGDTLPRRFLRQPEGSKADITVQGKGRWADGHWDVTLSRALDTGHPLDDKILRDHGLYDVAFAIHRHATGGRWHYVSLPMSLGLGRDADIVAMQFDVAEPTWSGPGREVTLFYPGQVSWPHLHSKAHAGAEAIARRLPVHTRHSVEQLKHYGIEVEFAQEMRRQWLWTLWSGLALILGIGFALNMALAQRRGA</sequence>
<dbReference type="Pfam" id="PF09459">
    <property type="entry name" value="EB_dh"/>
    <property type="match status" value="1"/>
</dbReference>
<keyword evidence="6" id="KW-0812">Transmembrane</keyword>
<accession>A0A853IK35</accession>
<keyword evidence="2" id="KW-0349">Heme</keyword>
<keyword evidence="3" id="KW-0479">Metal-binding</keyword>
<organism evidence="8 9">
    <name type="scientific">Ottowia beijingensis</name>
    <dbReference type="NCBI Taxonomy" id="1207057"/>
    <lineage>
        <taxon>Bacteria</taxon>
        <taxon>Pseudomonadati</taxon>
        <taxon>Pseudomonadota</taxon>
        <taxon>Betaproteobacteria</taxon>
        <taxon>Burkholderiales</taxon>
        <taxon>Comamonadaceae</taxon>
        <taxon>Ottowia</taxon>
    </lineage>
</organism>
<dbReference type="EMBL" id="JACCKX010000001">
    <property type="protein sequence ID" value="NZA01053.1"/>
    <property type="molecule type" value="Genomic_DNA"/>
</dbReference>
<keyword evidence="6" id="KW-1133">Transmembrane helix</keyword>
<evidence type="ECO:0000256" key="2">
    <source>
        <dbReference type="ARBA" id="ARBA00022617"/>
    </source>
</evidence>
<dbReference type="GO" id="GO:0046872">
    <property type="term" value="F:metal ion binding"/>
    <property type="evidence" value="ECO:0007669"/>
    <property type="project" value="UniProtKB-KW"/>
</dbReference>
<keyword evidence="6" id="KW-0472">Membrane</keyword>
<dbReference type="GO" id="GO:0020037">
    <property type="term" value="F:heme binding"/>
    <property type="evidence" value="ECO:0007669"/>
    <property type="project" value="InterPro"/>
</dbReference>
<evidence type="ECO:0000259" key="7">
    <source>
        <dbReference type="Pfam" id="PF09459"/>
    </source>
</evidence>
<gene>
    <name evidence="8" type="ORF">H0I39_03425</name>
</gene>
<feature type="transmembrane region" description="Helical" evidence="6">
    <location>
        <begin position="450"/>
        <end position="472"/>
    </location>
</feature>
<proteinExistence type="predicted"/>
<dbReference type="RefSeq" id="WP_180549564.1">
    <property type="nucleotide sequence ID" value="NZ_JACCKX010000001.1"/>
</dbReference>
<reference evidence="8 9" key="1">
    <citation type="submission" date="2020-07" db="EMBL/GenBank/DDBJ databases">
        <authorList>
            <person name="Maaloum M."/>
        </authorList>
    </citation>
    <scope>NUCLEOTIDE SEQUENCE [LARGE SCALE GENOMIC DNA]</scope>
    <source>
        <strain evidence="8 9">GCS-AN-3</strain>
    </source>
</reference>